<dbReference type="InterPro" id="IPR039462">
    <property type="entry name" value="Nup159/Nup146_N"/>
</dbReference>
<feature type="region of interest" description="Disordered" evidence="4">
    <location>
        <begin position="1866"/>
        <end position="1944"/>
    </location>
</feature>
<keyword evidence="3" id="KW-0539">Nucleus</keyword>
<evidence type="ECO:0000256" key="4">
    <source>
        <dbReference type="SAM" id="MobiDB-lite"/>
    </source>
</evidence>
<accession>A0A9P0GL58</accession>
<dbReference type="Pfam" id="PF16755">
    <property type="entry name" value="Beta-prop_NUP159_NUP214"/>
    <property type="match status" value="1"/>
</dbReference>
<evidence type="ECO:0000256" key="3">
    <source>
        <dbReference type="ARBA" id="ARBA00023242"/>
    </source>
</evidence>
<dbReference type="EMBL" id="OV651819">
    <property type="protein sequence ID" value="CAH1113706.1"/>
    <property type="molecule type" value="Genomic_DNA"/>
</dbReference>
<keyword evidence="7" id="KW-1185">Reference proteome</keyword>
<gene>
    <name evidence="6" type="ORF">PSYICH_LOCUS13574</name>
</gene>
<evidence type="ECO:0000259" key="5">
    <source>
        <dbReference type="Pfam" id="PF16755"/>
    </source>
</evidence>
<evidence type="ECO:0000313" key="7">
    <source>
        <dbReference type="Proteomes" id="UP001153636"/>
    </source>
</evidence>
<dbReference type="InterPro" id="IPR026054">
    <property type="entry name" value="Nucleoporin"/>
</dbReference>
<dbReference type="SUPFAM" id="SSF117289">
    <property type="entry name" value="Nucleoporin domain"/>
    <property type="match status" value="1"/>
</dbReference>
<sequence>MLKTCPDPVDVQDIQFKLHCSLKIFDNNELATFSNNHSLVSAASRYGLLFVGSNSNFLRVIQLKTVENYNPKDKEISNFPRRNVPLPSVPKHVCVNCDGTLLAIVVEKDNCPTVIFYDVLSFYKQNINVINEVRLSASPGIYATEVNWNPALPNIFTACKSDRSLGIYEIKGNSVDINELPQAAESTSFCWSPKGKQIAVGSKNGNITQYKPDLKAVKVINGPTFETPHSLISLCWVSNYQFIGIYQAIEDGQAKLVVIDAPKTGETSYTNYDDVCYSGASRNPQFYLILLQHWNMLMIASSNSMELGLLGGASEIWTQWNVPDFARAELPLSADKQDTLPVGMAMDTSSTKPLPWGEGTIAPCPYLLLLSHQGVLYFFNIVNLRQGMPSICCPPDSINDMSGIGQFIVETKEAVTKSTPQQQPQSTFSFGAPQSPIQTNQPTLIQPTPQPTQPFQTQSAFSFAKPIPTQQPLPSFGVAPSSAPPASSLFGKPIDSKPFFGSQVTITPVVKPQPQSQTPTEISSSASLFGNASLSLTPVSKPTSTSTGGGEKYSSIYAALKTPSALPAPTPDMKPIIISAKPEAPFNRPTTESVAIPETPKSAISETPRSNVDVKVAVEEKVKLETEALLAKMVREECLALESELKALLHQGRRININIGSEEEKIKMVKDLHNLRDFIKEIVDVSLGESAEIHSLKQNLILSWAWFEEALSRYNTSKDETMTMLLKSQPLDSAAEKRQTDIRKMIYYLESQLYQASKALDEQWDKFQDYAKKTYKVQMPTMETIFQSMVLENALLNKQSYIIDYLGSRLKQKNTSSTNPSLFLSLNNSDKLEESLSRLQLDPDDGHRIFYEQALERSKTLSLSKRNKLRNLLKSHEVSHVTAAKPQLNASISLIRSPIAKNKHIVSILGAHMSPVPKPSFAKHLQFSESTPVKFVQDFKPTSVPPNTPALPDPSRTFTFKGIEKSNIVAPPISIPIPKNAALLSQNQSSNSSAFVPTTPTSKTFLIPQAPAASTTLSFNFSSKQESNVITNASQLNFGSAISITPIAKRPETVSGVSTTKATFNFASAANPPAKTDTGSTTPAIVTPLASKPIFAGGSLPSFGDDATQNLFSFGKTPSASAVKSTPFNTSSTPQSTFSFGKSTATTISLADSTVKVSSTKTATVTPISTKPVSFVTPTFSETNTTLPKTAVTITSATTASKPISFGSTATSSTAKSLDFASTASTVSKVTSPVSTNSFSFSFGAGLTTTNSLFSGATTTTTTSLFGSITTPSVVSSIFGAKPITSADSATQFSLENTTKSISSSVAVSSTVKSTVPTSLPSTKSIFTVVTSASPLVSSDASSTATSSTPSIVSSGTPEVSTAPVSSTTSIAPPISSTTSIFTSGTPPVSDMPTIFSSPSVSSTKPLFVTSLPSSTSSIFSSPATVTTSNTTSIFGASTTTTPSAFSGSSKPSDSIFAAGAAAVSSPGSIFGGTGAVTKTGVGSSSPVSSSTTQDNKISIFGQPTFGSDPTSTSSIFASSTATTQPALFSSPATTTQTSIFSNPVATTQSSIFSTPTTSTQSIFGSNAPASVFGTPATTSIFGSSTASTPPVFGGTTTATEAPIFGTNTTSAAPIFGGTSTTQSSIFGAPPSTTGSIFGGTPTTQTSIFGSASPTTTQGSVFGSPPSQTTSNSVFGGANTTSAFGSGFSQTGSIFGAKTTTSTFGSPSTFGTPQTTAFSQSAPFGTNTGSIFGAPTTSSSVFGSGGGTFGAVSSSGNVFGSSGESSSFSFASAANSAGSLGFGDLNVGGSSPVSGGSIFGGSPTFGQTPPNPFGRAAEQKPAFGDGSNAFGTPSTTGSIFGSSTANSGSIFGGNTQNTFGSTSFGSPSGFGQQQATFGQSSGFGGNTSFGNTQPGPFSGGGVGVGQTGFGSPGSFQKQSGAFGAAPVFGGSPQPSFGTSPGGFGATPAFGGAPAFGSPSKVFGASPPASSFGQSTGSASPGFGNLATQNTVGFGSLAQQAATPTSQFSGGSSFSSWR</sequence>
<dbReference type="OrthoDB" id="248320at2759"/>
<organism evidence="6 7">
    <name type="scientific">Psylliodes chrysocephalus</name>
    <dbReference type="NCBI Taxonomy" id="3402493"/>
    <lineage>
        <taxon>Eukaryota</taxon>
        <taxon>Metazoa</taxon>
        <taxon>Ecdysozoa</taxon>
        <taxon>Arthropoda</taxon>
        <taxon>Hexapoda</taxon>
        <taxon>Insecta</taxon>
        <taxon>Pterygota</taxon>
        <taxon>Neoptera</taxon>
        <taxon>Endopterygota</taxon>
        <taxon>Coleoptera</taxon>
        <taxon>Polyphaga</taxon>
        <taxon>Cucujiformia</taxon>
        <taxon>Chrysomeloidea</taxon>
        <taxon>Chrysomelidae</taxon>
        <taxon>Galerucinae</taxon>
        <taxon>Alticini</taxon>
        <taxon>Psylliodes</taxon>
    </lineage>
</organism>
<dbReference type="InterPro" id="IPR015943">
    <property type="entry name" value="WD40/YVTN_repeat-like_dom_sf"/>
</dbReference>
<proteinExistence type="predicted"/>
<comment type="subcellular location">
    <subcellularLocation>
        <location evidence="1">Nucleus</location>
    </subcellularLocation>
</comment>
<dbReference type="GO" id="GO:0006405">
    <property type="term" value="P:RNA export from nucleus"/>
    <property type="evidence" value="ECO:0007669"/>
    <property type="project" value="TreeGrafter"/>
</dbReference>
<name>A0A9P0GL58_9CUCU</name>
<evidence type="ECO:0000256" key="2">
    <source>
        <dbReference type="ARBA" id="ARBA00022448"/>
    </source>
</evidence>
<dbReference type="Gene3D" id="2.130.10.10">
    <property type="entry name" value="YVTN repeat-like/Quinoprotein amine dehydrogenase"/>
    <property type="match status" value="1"/>
</dbReference>
<feature type="compositionally biased region" description="Gly residues" evidence="4">
    <location>
        <begin position="1897"/>
        <end position="1911"/>
    </location>
</feature>
<dbReference type="GO" id="GO:0005643">
    <property type="term" value="C:nuclear pore"/>
    <property type="evidence" value="ECO:0007669"/>
    <property type="project" value="TreeGrafter"/>
</dbReference>
<feature type="compositionally biased region" description="Low complexity" evidence="4">
    <location>
        <begin position="1431"/>
        <end position="1442"/>
    </location>
</feature>
<dbReference type="PANTHER" id="PTHR23193:SF46">
    <property type="entry name" value="NUCLEAR PORE COMPLEX PROTEIN NUP214"/>
    <property type="match status" value="1"/>
</dbReference>
<reference evidence="6" key="1">
    <citation type="submission" date="2022-01" db="EMBL/GenBank/DDBJ databases">
        <authorList>
            <person name="King R."/>
        </authorList>
    </citation>
    <scope>NUCLEOTIDE SEQUENCE</scope>
</reference>
<dbReference type="Proteomes" id="UP001153636">
    <property type="component" value="Chromosome 7"/>
</dbReference>
<feature type="region of interest" description="Disordered" evidence="4">
    <location>
        <begin position="1338"/>
        <end position="1371"/>
    </location>
</feature>
<feature type="compositionally biased region" description="Low complexity" evidence="4">
    <location>
        <begin position="1866"/>
        <end position="1880"/>
    </location>
</feature>
<evidence type="ECO:0000313" key="6">
    <source>
        <dbReference type="EMBL" id="CAH1113706.1"/>
    </source>
</evidence>
<feature type="domain" description="Nucleoporin Nup159/Nup146 N-terminal" evidence="5">
    <location>
        <begin position="35"/>
        <end position="376"/>
    </location>
</feature>
<evidence type="ECO:0000256" key="1">
    <source>
        <dbReference type="ARBA" id="ARBA00004123"/>
    </source>
</evidence>
<protein>
    <recommendedName>
        <fullName evidence="5">Nucleoporin Nup159/Nup146 N-terminal domain-containing protein</fullName>
    </recommendedName>
</protein>
<dbReference type="PANTHER" id="PTHR23193">
    <property type="entry name" value="NUCLEAR PORE COMPLEX PROTEIN NUP"/>
    <property type="match status" value="1"/>
</dbReference>
<feature type="region of interest" description="Disordered" evidence="4">
    <location>
        <begin position="1414"/>
        <end position="1449"/>
    </location>
</feature>
<keyword evidence="2" id="KW-0813">Transport</keyword>
<dbReference type="GO" id="GO:0017056">
    <property type="term" value="F:structural constituent of nuclear pore"/>
    <property type="evidence" value="ECO:0007669"/>
    <property type="project" value="TreeGrafter"/>
</dbReference>
<dbReference type="GO" id="GO:0008139">
    <property type="term" value="F:nuclear localization sequence binding"/>
    <property type="evidence" value="ECO:0007669"/>
    <property type="project" value="TreeGrafter"/>
</dbReference>
<dbReference type="GO" id="GO:0006606">
    <property type="term" value="P:protein import into nucleus"/>
    <property type="evidence" value="ECO:0007669"/>
    <property type="project" value="TreeGrafter"/>
</dbReference>